<evidence type="ECO:0000313" key="1">
    <source>
        <dbReference type="EMBL" id="JAD22177.1"/>
    </source>
</evidence>
<proteinExistence type="predicted"/>
<reference evidence="1" key="1">
    <citation type="submission" date="2014-09" db="EMBL/GenBank/DDBJ databases">
        <authorList>
            <person name="Magalhaes I.L.F."/>
            <person name="Oliveira U."/>
            <person name="Santos F.R."/>
            <person name="Vidigal T.H.D.A."/>
            <person name="Brescovit A.D."/>
            <person name="Santos A.J."/>
        </authorList>
    </citation>
    <scope>NUCLEOTIDE SEQUENCE</scope>
    <source>
        <tissue evidence="1">Shoot tissue taken approximately 20 cm above the soil surface</tissue>
    </source>
</reference>
<protein>
    <submittedName>
        <fullName evidence="1">Uncharacterized protein</fullName>
    </submittedName>
</protein>
<accession>A0A0A8YHQ6</accession>
<name>A0A0A8YHQ6_ARUDO</name>
<organism evidence="1">
    <name type="scientific">Arundo donax</name>
    <name type="common">Giant reed</name>
    <name type="synonym">Donax arundinaceus</name>
    <dbReference type="NCBI Taxonomy" id="35708"/>
    <lineage>
        <taxon>Eukaryota</taxon>
        <taxon>Viridiplantae</taxon>
        <taxon>Streptophyta</taxon>
        <taxon>Embryophyta</taxon>
        <taxon>Tracheophyta</taxon>
        <taxon>Spermatophyta</taxon>
        <taxon>Magnoliopsida</taxon>
        <taxon>Liliopsida</taxon>
        <taxon>Poales</taxon>
        <taxon>Poaceae</taxon>
        <taxon>PACMAD clade</taxon>
        <taxon>Arundinoideae</taxon>
        <taxon>Arundineae</taxon>
        <taxon>Arundo</taxon>
    </lineage>
</organism>
<reference evidence="1" key="2">
    <citation type="journal article" date="2015" name="Data Brief">
        <title>Shoot transcriptome of the giant reed, Arundo donax.</title>
        <authorList>
            <person name="Barrero R.A."/>
            <person name="Guerrero F.D."/>
            <person name="Moolhuijzen P."/>
            <person name="Goolsby J.A."/>
            <person name="Tidwell J."/>
            <person name="Bellgard S.E."/>
            <person name="Bellgard M.I."/>
        </authorList>
    </citation>
    <scope>NUCLEOTIDE SEQUENCE</scope>
    <source>
        <tissue evidence="1">Shoot tissue taken approximately 20 cm above the soil surface</tissue>
    </source>
</reference>
<dbReference type="EMBL" id="GBRH01275718">
    <property type="protein sequence ID" value="JAD22177.1"/>
    <property type="molecule type" value="Transcribed_RNA"/>
</dbReference>
<sequence length="36" mass="3764">MGAIVMVNFKSSSARCSKISHTIPAAYSVSMSPFSA</sequence>
<dbReference type="AlphaFoldDB" id="A0A0A8YHQ6"/>